<dbReference type="CDD" id="cd03468">
    <property type="entry name" value="PolY_like"/>
    <property type="match status" value="1"/>
</dbReference>
<dbReference type="InterPro" id="IPR043502">
    <property type="entry name" value="DNA/RNA_pol_sf"/>
</dbReference>
<gene>
    <name evidence="3" type="ORF">BX592_12992</name>
</gene>
<dbReference type="PANTHER" id="PTHR35369:SF2">
    <property type="entry name" value="BLR3025 PROTEIN"/>
    <property type="match status" value="1"/>
</dbReference>
<evidence type="ECO:0000259" key="2">
    <source>
        <dbReference type="Pfam" id="PF00817"/>
    </source>
</evidence>
<dbReference type="EMBL" id="SORE01000029">
    <property type="protein sequence ID" value="TDY38975.1"/>
    <property type="molecule type" value="Genomic_DNA"/>
</dbReference>
<dbReference type="OrthoDB" id="625722at2"/>
<dbReference type="RefSeq" id="WP_134196669.1">
    <property type="nucleotide sequence ID" value="NZ_JBHLUW010000019.1"/>
</dbReference>
<reference evidence="3 4" key="1">
    <citation type="submission" date="2019-03" db="EMBL/GenBank/DDBJ databases">
        <title>Genomic Encyclopedia of Type Strains, Phase III (KMG-III): the genomes of soil and plant-associated and newly described type strains.</title>
        <authorList>
            <person name="Whitman W."/>
        </authorList>
    </citation>
    <scope>NUCLEOTIDE SEQUENCE [LARGE SCALE GENOMIC DNA]</scope>
    <source>
        <strain evidence="3 4">LMG 29544</strain>
    </source>
</reference>
<dbReference type="GO" id="GO:0006281">
    <property type="term" value="P:DNA repair"/>
    <property type="evidence" value="ECO:0007669"/>
    <property type="project" value="InterPro"/>
</dbReference>
<dbReference type="Pfam" id="PF00817">
    <property type="entry name" value="IMS"/>
    <property type="match status" value="1"/>
</dbReference>
<dbReference type="SUPFAM" id="SSF56672">
    <property type="entry name" value="DNA/RNA polymerases"/>
    <property type="match status" value="1"/>
</dbReference>
<organism evidence="3 4">
    <name type="scientific">Paraburkholderia rhizosphaerae</name>
    <dbReference type="NCBI Taxonomy" id="480658"/>
    <lineage>
        <taxon>Bacteria</taxon>
        <taxon>Pseudomonadati</taxon>
        <taxon>Pseudomonadota</taxon>
        <taxon>Betaproteobacteria</taxon>
        <taxon>Burkholderiales</taxon>
        <taxon>Burkholderiaceae</taxon>
        <taxon>Paraburkholderia</taxon>
    </lineage>
</organism>
<evidence type="ECO:0000313" key="3">
    <source>
        <dbReference type="EMBL" id="TDY38975.1"/>
    </source>
</evidence>
<evidence type="ECO:0000313" key="4">
    <source>
        <dbReference type="Proteomes" id="UP000295509"/>
    </source>
</evidence>
<proteinExistence type="predicted"/>
<feature type="domain" description="UmuC" evidence="2">
    <location>
        <begin position="38"/>
        <end position="156"/>
    </location>
</feature>
<protein>
    <submittedName>
        <fullName evidence="3">Protein ImuB</fullName>
    </submittedName>
</protein>
<dbReference type="InterPro" id="IPR001126">
    <property type="entry name" value="UmuC"/>
</dbReference>
<dbReference type="InterPro" id="IPR050356">
    <property type="entry name" value="SulA_CellDiv_inhibitor"/>
</dbReference>
<keyword evidence="4" id="KW-1185">Reference proteome</keyword>
<dbReference type="AlphaFoldDB" id="A0A4R8L9B3"/>
<dbReference type="PANTHER" id="PTHR35369">
    <property type="entry name" value="BLR3025 PROTEIN-RELATED"/>
    <property type="match status" value="1"/>
</dbReference>
<evidence type="ECO:0000256" key="1">
    <source>
        <dbReference type="ARBA" id="ARBA00022763"/>
    </source>
</evidence>
<accession>A0A4R8L9B3</accession>
<keyword evidence="1" id="KW-0227">DNA damage</keyword>
<sequence length="497" mass="54948">MRVFLAVHLPKLPLEVFQPTWLRKGESEGASGAAHGSAVLEKGVVIVVDRAARAAGVRPGMKRAGANTLSAQTHLYERDIARENAVQRDVGIALMKFSPDVALLDEATIIVEVGASLRLFGGVLSLCRQAKTLLDTLGLTARISAAPTGQGAWLLAKQGSRRVLQLKSLERVLASLPMHAVPEIRPFADWFTGLGCESIADVRRLPRAGLQRRCGEHLLDSLDRAFGLAPELFDWLELPPVFAARIELPDRLEHADGAVFAAHRLLAQLCGWLCAKQLAAAAVTLSFEHERGRQALEPTPIEIALGEPAWREDHLLRLIKERLHRAELPAPAIALRLDVTKIASAQPTTDNLFPEPGGTPEDHARLLELLIARLGAENVLRPAPTADYRPEIANRWVPVGDPEKKIALPEGLPRPTWMLETPVRLLMRQNRPFYGSPLRMVSPAERIEAGWFDGGLITRDYYVAQAEDRSCYWIYLERVSSRAAEVEQRWFLHGLFG</sequence>
<comment type="caution">
    <text evidence="3">The sequence shown here is derived from an EMBL/GenBank/DDBJ whole genome shotgun (WGS) entry which is preliminary data.</text>
</comment>
<dbReference type="Proteomes" id="UP000295509">
    <property type="component" value="Unassembled WGS sequence"/>
</dbReference>
<name>A0A4R8L9B3_9BURK</name>